<dbReference type="InterPro" id="IPR036236">
    <property type="entry name" value="Znf_C2H2_sf"/>
</dbReference>
<dbReference type="PANTHER" id="PTHR24406">
    <property type="entry name" value="TRANSCRIPTIONAL REPRESSOR CTCFL-RELATED"/>
    <property type="match status" value="1"/>
</dbReference>
<evidence type="ECO:0000256" key="5">
    <source>
        <dbReference type="ARBA" id="ARBA00022833"/>
    </source>
</evidence>
<feature type="domain" description="C2H2-type" evidence="9">
    <location>
        <begin position="271"/>
        <end position="300"/>
    </location>
</feature>
<comment type="subcellular location">
    <subcellularLocation>
        <location evidence="1">Nucleus</location>
    </subcellularLocation>
</comment>
<dbReference type="GO" id="GO:0008270">
    <property type="term" value="F:zinc ion binding"/>
    <property type="evidence" value="ECO:0007669"/>
    <property type="project" value="UniProtKB-KW"/>
</dbReference>
<dbReference type="InterPro" id="IPR050888">
    <property type="entry name" value="ZnF_C2H2-type_TF"/>
</dbReference>
<evidence type="ECO:0000313" key="10">
    <source>
        <dbReference type="EMBL" id="KAF5339302.1"/>
    </source>
</evidence>
<keyword evidence="3" id="KW-0677">Repeat</keyword>
<comment type="caution">
    <text evidence="10">The sequence shown here is derived from an EMBL/GenBank/DDBJ whole genome shotgun (WGS) entry which is preliminary data.</text>
</comment>
<dbReference type="Proteomes" id="UP000541558">
    <property type="component" value="Unassembled WGS sequence"/>
</dbReference>
<dbReference type="SMART" id="SM00355">
    <property type="entry name" value="ZnF_C2H2"/>
    <property type="match status" value="5"/>
</dbReference>
<dbReference type="EMBL" id="JAACJK010000008">
    <property type="protein sequence ID" value="KAF5339302.1"/>
    <property type="molecule type" value="Genomic_DNA"/>
</dbReference>
<dbReference type="AlphaFoldDB" id="A0A8H5CCI6"/>
<evidence type="ECO:0000256" key="8">
    <source>
        <dbReference type="SAM" id="MobiDB-lite"/>
    </source>
</evidence>
<name>A0A8H5CCI6_9AGAR</name>
<evidence type="ECO:0000256" key="4">
    <source>
        <dbReference type="ARBA" id="ARBA00022771"/>
    </source>
</evidence>
<dbReference type="PROSITE" id="PS50157">
    <property type="entry name" value="ZINC_FINGER_C2H2_2"/>
    <property type="match status" value="2"/>
</dbReference>
<keyword evidence="4 7" id="KW-0863">Zinc-finger</keyword>
<evidence type="ECO:0000256" key="7">
    <source>
        <dbReference type="PROSITE-ProRule" id="PRU00042"/>
    </source>
</evidence>
<dbReference type="Gene3D" id="3.30.160.60">
    <property type="entry name" value="Classic Zinc Finger"/>
    <property type="match status" value="2"/>
</dbReference>
<proteinExistence type="predicted"/>
<evidence type="ECO:0000313" key="11">
    <source>
        <dbReference type="Proteomes" id="UP000541558"/>
    </source>
</evidence>
<dbReference type="GO" id="GO:0005634">
    <property type="term" value="C:nucleus"/>
    <property type="evidence" value="ECO:0007669"/>
    <property type="project" value="UniProtKB-SubCell"/>
</dbReference>
<feature type="domain" description="C2H2-type" evidence="9">
    <location>
        <begin position="79"/>
        <end position="106"/>
    </location>
</feature>
<gene>
    <name evidence="10" type="ORF">D9611_009836</name>
</gene>
<evidence type="ECO:0000256" key="1">
    <source>
        <dbReference type="ARBA" id="ARBA00004123"/>
    </source>
</evidence>
<evidence type="ECO:0000256" key="3">
    <source>
        <dbReference type="ARBA" id="ARBA00022737"/>
    </source>
</evidence>
<dbReference type="SUPFAM" id="SSF57667">
    <property type="entry name" value="beta-beta-alpha zinc fingers"/>
    <property type="match status" value="3"/>
</dbReference>
<sequence length="349" mass="37317">MLSISSKTSKSIVVRLAIVGVATAPPPSAPPVTVVRNNSTTAVLHGCLDCERLFRTEVAIKSHCTAKQHRRRVDTKQVWECEPCNREFNSKTGYSVHLKSKNHGRPIGCVVAKCTRRFLSPGGYADHLESGFHKGVNRHQVTQAVHLMQVVPQITTASTAEFLGKHGVDFIPEGTGRPAANSKTAGPAGSDSPAGSTPVIPGPPPSLGAGEEQASAEPAVEPLEATPIPVGTSSAEVLRLDNIGHLGPIMAAFPEARTYVPDDFINLGIPYACPLCLSTFRRIDSLVEHMNSPVHDPDAFMCPGCERGFSVVSALIRHLESGSCKLAAPEEIFERFSKLAARFFGMLIA</sequence>
<protein>
    <recommendedName>
        <fullName evidence="9">C2H2-type domain-containing protein</fullName>
    </recommendedName>
</protein>
<organism evidence="10 11">
    <name type="scientific">Ephemerocybe angulata</name>
    <dbReference type="NCBI Taxonomy" id="980116"/>
    <lineage>
        <taxon>Eukaryota</taxon>
        <taxon>Fungi</taxon>
        <taxon>Dikarya</taxon>
        <taxon>Basidiomycota</taxon>
        <taxon>Agaricomycotina</taxon>
        <taxon>Agaricomycetes</taxon>
        <taxon>Agaricomycetidae</taxon>
        <taxon>Agaricales</taxon>
        <taxon>Agaricineae</taxon>
        <taxon>Psathyrellaceae</taxon>
        <taxon>Ephemerocybe</taxon>
    </lineage>
</organism>
<keyword evidence="6" id="KW-0539">Nucleus</keyword>
<evidence type="ECO:0000259" key="9">
    <source>
        <dbReference type="PROSITE" id="PS50157"/>
    </source>
</evidence>
<keyword evidence="5" id="KW-0862">Zinc</keyword>
<dbReference type="PROSITE" id="PS00028">
    <property type="entry name" value="ZINC_FINGER_C2H2_1"/>
    <property type="match status" value="3"/>
</dbReference>
<dbReference type="OrthoDB" id="6077919at2759"/>
<evidence type="ECO:0000256" key="2">
    <source>
        <dbReference type="ARBA" id="ARBA00022723"/>
    </source>
</evidence>
<keyword evidence="11" id="KW-1185">Reference proteome</keyword>
<accession>A0A8H5CCI6</accession>
<dbReference type="Pfam" id="PF12874">
    <property type="entry name" value="zf-met"/>
    <property type="match status" value="1"/>
</dbReference>
<keyword evidence="2" id="KW-0479">Metal-binding</keyword>
<feature type="region of interest" description="Disordered" evidence="8">
    <location>
        <begin position="173"/>
        <end position="218"/>
    </location>
</feature>
<reference evidence="10 11" key="1">
    <citation type="journal article" date="2020" name="ISME J.">
        <title>Uncovering the hidden diversity of litter-decomposition mechanisms in mushroom-forming fungi.</title>
        <authorList>
            <person name="Floudas D."/>
            <person name="Bentzer J."/>
            <person name="Ahren D."/>
            <person name="Johansson T."/>
            <person name="Persson P."/>
            <person name="Tunlid A."/>
        </authorList>
    </citation>
    <scope>NUCLEOTIDE SEQUENCE [LARGE SCALE GENOMIC DNA]</scope>
    <source>
        <strain evidence="10 11">CBS 175.51</strain>
    </source>
</reference>
<evidence type="ECO:0000256" key="6">
    <source>
        <dbReference type="ARBA" id="ARBA00023242"/>
    </source>
</evidence>
<dbReference type="InterPro" id="IPR013087">
    <property type="entry name" value="Znf_C2H2_type"/>
</dbReference>